<dbReference type="InterPro" id="IPR029032">
    <property type="entry name" value="AhpD-like"/>
</dbReference>
<dbReference type="InParanoid" id="H0EVY7"/>
<dbReference type="Proteomes" id="UP000005446">
    <property type="component" value="Unassembled WGS sequence"/>
</dbReference>
<reference evidence="1 2" key="1">
    <citation type="journal article" date="2012" name="Eukaryot. Cell">
        <title>Genome sequence of the fungus Glarea lozoyensis: the first genome sequence of a species from the Helotiaceae family.</title>
        <authorList>
            <person name="Youssar L."/>
            <person name="Gruening B.A."/>
            <person name="Erxleben A."/>
            <person name="Guenther S."/>
            <person name="Huettel W."/>
        </authorList>
    </citation>
    <scope>NUCLEOTIDE SEQUENCE [LARGE SCALE GENOMIC DNA]</scope>
    <source>
        <strain evidence="2">ATCC 74030 / MF5533</strain>
    </source>
</reference>
<proteinExistence type="predicted"/>
<dbReference type="AlphaFoldDB" id="H0EVY7"/>
<gene>
    <name evidence="1" type="ORF">M7I_6944</name>
</gene>
<evidence type="ECO:0000313" key="2">
    <source>
        <dbReference type="Proteomes" id="UP000005446"/>
    </source>
</evidence>
<organism evidence="1 2">
    <name type="scientific">Glarea lozoyensis (strain ATCC 74030 / MF5533)</name>
    <dbReference type="NCBI Taxonomy" id="1104152"/>
    <lineage>
        <taxon>Eukaryota</taxon>
        <taxon>Fungi</taxon>
        <taxon>Dikarya</taxon>
        <taxon>Ascomycota</taxon>
        <taxon>Pezizomycotina</taxon>
        <taxon>Leotiomycetes</taxon>
        <taxon>Helotiales</taxon>
        <taxon>Helotiaceae</taxon>
        <taxon>Glarea</taxon>
    </lineage>
</organism>
<dbReference type="EMBL" id="AGUE01000199">
    <property type="protein sequence ID" value="EHK97314.1"/>
    <property type="molecule type" value="Genomic_DNA"/>
</dbReference>
<name>H0EVY7_GLAL7</name>
<dbReference type="Gene3D" id="1.20.1290.10">
    <property type="entry name" value="AhpD-like"/>
    <property type="match status" value="1"/>
</dbReference>
<dbReference type="HOGENOM" id="CLU_2758010_0_0_1"/>
<keyword evidence="2" id="KW-1185">Reference proteome</keyword>
<comment type="caution">
    <text evidence="1">The sequence shown here is derived from an EMBL/GenBank/DDBJ whole genome shotgun (WGS) entry which is preliminary data.</text>
</comment>
<protein>
    <submittedName>
        <fullName evidence="1">Uncharacterized protein</fullName>
    </submittedName>
</protein>
<accession>H0EVY7</accession>
<sequence length="70" mass="8006">MALITFLDAVLSGPEVSQAIFSKAREHFSDQALVEVVVIQEILRKAYYDFFSKDFATIFEIRCRSLRAFG</sequence>
<dbReference type="OrthoDB" id="2567457at2759"/>
<evidence type="ECO:0000313" key="1">
    <source>
        <dbReference type="EMBL" id="EHK97314.1"/>
    </source>
</evidence>